<keyword evidence="6" id="KW-0949">S-adenosyl-L-methionine</keyword>
<keyword evidence="5 13" id="KW-0808">Transferase</keyword>
<evidence type="ECO:0000256" key="4">
    <source>
        <dbReference type="ARBA" id="ARBA00022603"/>
    </source>
</evidence>
<evidence type="ECO:0000256" key="9">
    <source>
        <dbReference type="ARBA" id="ARBA00023244"/>
    </source>
</evidence>
<dbReference type="AlphaFoldDB" id="A0A1I1R4R0"/>
<evidence type="ECO:0000256" key="1">
    <source>
        <dbReference type="ARBA" id="ARBA00005879"/>
    </source>
</evidence>
<dbReference type="CDD" id="cd11642">
    <property type="entry name" value="SUMT"/>
    <property type="match status" value="1"/>
</dbReference>
<keyword evidence="10" id="KW-0511">Multifunctional enzyme</keyword>
<dbReference type="EC" id="2.1.1.107" evidence="2"/>
<dbReference type="STRING" id="1123010.SAMN02745724_04109"/>
<proteinExistence type="inferred from homology"/>
<dbReference type="GO" id="GO:0016491">
    <property type="term" value="F:oxidoreductase activity"/>
    <property type="evidence" value="ECO:0007669"/>
    <property type="project" value="UniProtKB-KW"/>
</dbReference>
<accession>A0A1I1R4R0</accession>
<evidence type="ECO:0000256" key="13">
    <source>
        <dbReference type="RuleBase" id="RU003960"/>
    </source>
</evidence>
<dbReference type="GO" id="GO:0016829">
    <property type="term" value="F:lyase activity"/>
    <property type="evidence" value="ECO:0007669"/>
    <property type="project" value="UniProtKB-KW"/>
</dbReference>
<dbReference type="PROSITE" id="PS00839">
    <property type="entry name" value="SUMT_1"/>
    <property type="match status" value="1"/>
</dbReference>
<dbReference type="InterPro" id="IPR050161">
    <property type="entry name" value="Siro_Cobalamin_biosynth"/>
</dbReference>
<feature type="domain" description="Tetrapyrrole methylase" evidence="14">
    <location>
        <begin position="12"/>
        <end position="222"/>
    </location>
</feature>
<dbReference type="GO" id="GO:0019354">
    <property type="term" value="P:siroheme biosynthetic process"/>
    <property type="evidence" value="ECO:0007669"/>
    <property type="project" value="UniProtKB-UniPathway"/>
</dbReference>
<dbReference type="NCBIfam" id="NF004790">
    <property type="entry name" value="PRK06136.1"/>
    <property type="match status" value="1"/>
</dbReference>
<dbReference type="InterPro" id="IPR014776">
    <property type="entry name" value="4pyrrole_Mease_sub2"/>
</dbReference>
<evidence type="ECO:0000256" key="12">
    <source>
        <dbReference type="ARBA" id="ARBA00060548"/>
    </source>
</evidence>
<dbReference type="GO" id="GO:0032259">
    <property type="term" value="P:methylation"/>
    <property type="evidence" value="ECO:0007669"/>
    <property type="project" value="UniProtKB-KW"/>
</dbReference>
<evidence type="ECO:0000313" key="15">
    <source>
        <dbReference type="EMBL" id="SFD29289.1"/>
    </source>
</evidence>
<evidence type="ECO:0000256" key="3">
    <source>
        <dbReference type="ARBA" id="ARBA00022573"/>
    </source>
</evidence>
<evidence type="ECO:0000256" key="2">
    <source>
        <dbReference type="ARBA" id="ARBA00012162"/>
    </source>
</evidence>
<keyword evidence="8" id="KW-0456">Lyase</keyword>
<dbReference type="OrthoDB" id="9815856at2"/>
<keyword evidence="3" id="KW-0169">Cobalamin biosynthesis</keyword>
<evidence type="ECO:0000259" key="14">
    <source>
        <dbReference type="Pfam" id="PF00590"/>
    </source>
</evidence>
<organism evidence="15 16">
    <name type="scientific">Pseudoalteromonas denitrificans DSM 6059</name>
    <dbReference type="NCBI Taxonomy" id="1123010"/>
    <lineage>
        <taxon>Bacteria</taxon>
        <taxon>Pseudomonadati</taxon>
        <taxon>Pseudomonadota</taxon>
        <taxon>Gammaproteobacteria</taxon>
        <taxon>Alteromonadales</taxon>
        <taxon>Pseudoalteromonadaceae</taxon>
        <taxon>Pseudoalteromonas</taxon>
    </lineage>
</organism>
<reference evidence="15 16" key="1">
    <citation type="submission" date="2016-10" db="EMBL/GenBank/DDBJ databases">
        <authorList>
            <person name="de Groot N.N."/>
        </authorList>
    </citation>
    <scope>NUCLEOTIDE SEQUENCE [LARGE SCALE GENOMIC DNA]</scope>
    <source>
        <strain evidence="15 16">DSM 6059</strain>
    </source>
</reference>
<dbReference type="InterPro" id="IPR035996">
    <property type="entry name" value="4pyrrol_Methylase_sf"/>
</dbReference>
<keyword evidence="16" id="KW-1185">Reference proteome</keyword>
<dbReference type="UniPathway" id="UPA00262">
    <property type="reaction ID" value="UER00211"/>
</dbReference>
<comment type="pathway">
    <text evidence="12">Cofactor biosynthesis; adenosylcobalamin biosynthesis; precorrin-2 from uroporphyrinogen III: step 1/1.</text>
</comment>
<keyword evidence="9" id="KW-0627">Porphyrin biosynthesis</keyword>
<keyword evidence="4 13" id="KW-0489">Methyltransferase</keyword>
<dbReference type="Pfam" id="PF00590">
    <property type="entry name" value="TP_methylase"/>
    <property type="match status" value="1"/>
</dbReference>
<dbReference type="Gene3D" id="3.30.950.10">
    <property type="entry name" value="Methyltransferase, Cobalt-precorrin-4 Transmethylase, Domain 2"/>
    <property type="match status" value="1"/>
</dbReference>
<dbReference type="NCBIfam" id="TIGR01469">
    <property type="entry name" value="cobA_cysG_Cterm"/>
    <property type="match status" value="1"/>
</dbReference>
<dbReference type="InterPro" id="IPR014777">
    <property type="entry name" value="4pyrrole_Mease_sub1"/>
</dbReference>
<evidence type="ECO:0000256" key="7">
    <source>
        <dbReference type="ARBA" id="ARBA00023002"/>
    </source>
</evidence>
<evidence type="ECO:0000256" key="11">
    <source>
        <dbReference type="ARBA" id="ARBA00025705"/>
    </source>
</evidence>
<evidence type="ECO:0000256" key="8">
    <source>
        <dbReference type="ARBA" id="ARBA00023239"/>
    </source>
</evidence>
<evidence type="ECO:0000256" key="6">
    <source>
        <dbReference type="ARBA" id="ARBA00022691"/>
    </source>
</evidence>
<dbReference type="Gene3D" id="3.40.1010.10">
    <property type="entry name" value="Cobalt-precorrin-4 Transmethylase, Domain 1"/>
    <property type="match status" value="1"/>
</dbReference>
<protein>
    <recommendedName>
        <fullName evidence="2">uroporphyrinogen-III C-methyltransferase</fullName>
        <ecNumber evidence="2">2.1.1.107</ecNumber>
    </recommendedName>
</protein>
<dbReference type="SUPFAM" id="SSF53790">
    <property type="entry name" value="Tetrapyrrole methylase"/>
    <property type="match status" value="1"/>
</dbReference>
<sequence>MLNKTSSIFGEVFMVGAGPGDPDLLTIKALRSMQQADVVVYDYLVSKEIMSLIPKTVELICVGKRLGNHSVPQSETNQILVNLAKSGKNVCRLKGGDPFIYGRGGEEAQLLAKNNIKFQIVPGITAAAGCAAYAGIPLTHRDHSQAIVFVTGHCQKDGKDLNWPSLAKKNQTLAVYMGVIKSPYIQAKLIEFGREKTTPIAIVENGTRQNQRVITGTLSELATLIEKEAVQSPALLIIGEVAQLHEQLDWFNNTNITQSNNALLVA</sequence>
<evidence type="ECO:0000256" key="5">
    <source>
        <dbReference type="ARBA" id="ARBA00022679"/>
    </source>
</evidence>
<dbReference type="GO" id="GO:0004851">
    <property type="term" value="F:uroporphyrin-III C-methyltransferase activity"/>
    <property type="evidence" value="ECO:0007669"/>
    <property type="project" value="UniProtKB-EC"/>
</dbReference>
<dbReference type="InterPro" id="IPR006366">
    <property type="entry name" value="CobA/CysG_C"/>
</dbReference>
<gene>
    <name evidence="15" type="ORF">SAMN02745724_04109</name>
</gene>
<dbReference type="InterPro" id="IPR003043">
    <property type="entry name" value="Uropor_MeTrfase_CS"/>
</dbReference>
<evidence type="ECO:0000256" key="10">
    <source>
        <dbReference type="ARBA" id="ARBA00023268"/>
    </source>
</evidence>
<comment type="similarity">
    <text evidence="1 13">Belongs to the precorrin methyltransferase family.</text>
</comment>
<name>A0A1I1R4R0_9GAMM</name>
<dbReference type="EMBL" id="FOLO01000046">
    <property type="protein sequence ID" value="SFD29289.1"/>
    <property type="molecule type" value="Genomic_DNA"/>
</dbReference>
<dbReference type="GO" id="GO:0009236">
    <property type="term" value="P:cobalamin biosynthetic process"/>
    <property type="evidence" value="ECO:0007669"/>
    <property type="project" value="UniProtKB-KW"/>
</dbReference>
<dbReference type="Proteomes" id="UP000198862">
    <property type="component" value="Unassembled WGS sequence"/>
</dbReference>
<comment type="pathway">
    <text evidence="11">Porphyrin-containing compound metabolism; siroheme biosynthesis; precorrin-2 from uroporphyrinogen III: step 1/1.</text>
</comment>
<keyword evidence="7" id="KW-0560">Oxidoreductase</keyword>
<dbReference type="PROSITE" id="PS00840">
    <property type="entry name" value="SUMT_2"/>
    <property type="match status" value="1"/>
</dbReference>
<dbReference type="InterPro" id="IPR000878">
    <property type="entry name" value="4pyrrol_Mease"/>
</dbReference>
<dbReference type="FunFam" id="3.40.1010.10:FF:000001">
    <property type="entry name" value="Siroheme synthase"/>
    <property type="match status" value="1"/>
</dbReference>
<evidence type="ECO:0000313" key="16">
    <source>
        <dbReference type="Proteomes" id="UP000198862"/>
    </source>
</evidence>
<dbReference type="PANTHER" id="PTHR45790">
    <property type="entry name" value="SIROHEME SYNTHASE-RELATED"/>
    <property type="match status" value="1"/>
</dbReference>
<dbReference type="PANTHER" id="PTHR45790:SF1">
    <property type="entry name" value="SIROHEME SYNTHASE"/>
    <property type="match status" value="1"/>
</dbReference>
<dbReference type="FunFam" id="3.30.950.10:FF:000001">
    <property type="entry name" value="Siroheme synthase"/>
    <property type="match status" value="1"/>
</dbReference>